<dbReference type="InterPro" id="IPR003673">
    <property type="entry name" value="CoA-Trfase_fam_III"/>
</dbReference>
<dbReference type="SUPFAM" id="SSF89796">
    <property type="entry name" value="CoA-transferase family III (CaiB/BaiF)"/>
    <property type="match status" value="1"/>
</dbReference>
<dbReference type="InterPro" id="IPR044855">
    <property type="entry name" value="CoA-Trfase_III_dom3_sf"/>
</dbReference>
<organism evidence="2 3">
    <name type="scientific">Pseudonocardia kunmingensis</name>
    <dbReference type="NCBI Taxonomy" id="630975"/>
    <lineage>
        <taxon>Bacteria</taxon>
        <taxon>Bacillati</taxon>
        <taxon>Actinomycetota</taxon>
        <taxon>Actinomycetes</taxon>
        <taxon>Pseudonocardiales</taxon>
        <taxon>Pseudonocardiaceae</taxon>
        <taxon>Pseudonocardia</taxon>
    </lineage>
</organism>
<dbReference type="Gene3D" id="3.40.50.10540">
    <property type="entry name" value="Crotonobetainyl-coa:carnitine coa-transferase, domain 1"/>
    <property type="match status" value="1"/>
</dbReference>
<comment type="caution">
    <text evidence="2">The sequence shown here is derived from an EMBL/GenBank/DDBJ whole genome shotgun (WGS) entry which is preliminary data.</text>
</comment>
<sequence length="396" mass="41403">MGALDGLRVVDLSRVLAGPYCAQLLADHGADVIKVESPAGDDTRAWGPPFVGPGMSAYYTGMNRNKSALALDLRAPRGLEVLERLLGPADVMIENFKAGTLARWGLPDELLAQRFPRLVRCRITGFGTDGPLGGAPGYDAVAQAHGGLMSINGEPDGPALRVGVPVADLVTGLHAFGGVLLALREREHSGRGQLVDCALLDTAVSLLHPHSTAWLADGTPPRRTGSAHSTLVPYETFAAQDGPLFVGVGNDRQFRDLVEVLGLPELADDPRFRTNADRADAAATLRPLLAAAVARFTGEALGAALLARGVPSAPVHDVATALQDPQVRHRDMVVEHDGYRGVGIPIKLERTPGAVRSAPPAHGADTVAVLAEHGYSAAEIDALVQDGVAVAPGTRP</sequence>
<dbReference type="EMBL" id="VFPA01000006">
    <property type="protein sequence ID" value="TQM03190.1"/>
    <property type="molecule type" value="Genomic_DNA"/>
</dbReference>
<dbReference type="AlphaFoldDB" id="A0A543D1G4"/>
<protein>
    <submittedName>
        <fullName evidence="2">Crotonobetainyl-CoA:carnitine CoA-transferase CaiB-like acyl-CoA transferase</fullName>
    </submittedName>
</protein>
<dbReference type="PANTHER" id="PTHR48207:SF3">
    <property type="entry name" value="SUCCINATE--HYDROXYMETHYLGLUTARATE COA-TRANSFERASE"/>
    <property type="match status" value="1"/>
</dbReference>
<evidence type="ECO:0000256" key="1">
    <source>
        <dbReference type="ARBA" id="ARBA00022679"/>
    </source>
</evidence>
<name>A0A543D1G4_9PSEU</name>
<keyword evidence="1 2" id="KW-0808">Transferase</keyword>
<dbReference type="Gene3D" id="3.30.1540.10">
    <property type="entry name" value="formyl-coa transferase, domain 3"/>
    <property type="match status" value="1"/>
</dbReference>
<dbReference type="OrthoDB" id="9797653at2"/>
<dbReference type="Pfam" id="PF02515">
    <property type="entry name" value="CoA_transf_3"/>
    <property type="match status" value="1"/>
</dbReference>
<dbReference type="Proteomes" id="UP000315677">
    <property type="component" value="Unassembled WGS sequence"/>
</dbReference>
<dbReference type="GO" id="GO:0008410">
    <property type="term" value="F:CoA-transferase activity"/>
    <property type="evidence" value="ECO:0007669"/>
    <property type="project" value="TreeGrafter"/>
</dbReference>
<dbReference type="InterPro" id="IPR050483">
    <property type="entry name" value="CoA-transferase_III_domain"/>
</dbReference>
<dbReference type="RefSeq" id="WP_142063147.1">
    <property type="nucleotide sequence ID" value="NZ_VFPA01000006.1"/>
</dbReference>
<accession>A0A543D1G4</accession>
<keyword evidence="3" id="KW-1185">Reference proteome</keyword>
<evidence type="ECO:0000313" key="3">
    <source>
        <dbReference type="Proteomes" id="UP000315677"/>
    </source>
</evidence>
<dbReference type="PANTHER" id="PTHR48207">
    <property type="entry name" value="SUCCINATE--HYDROXYMETHYLGLUTARATE COA-TRANSFERASE"/>
    <property type="match status" value="1"/>
</dbReference>
<dbReference type="InterPro" id="IPR023606">
    <property type="entry name" value="CoA-Trfase_III_dom_1_sf"/>
</dbReference>
<reference evidence="2 3" key="1">
    <citation type="submission" date="2019-06" db="EMBL/GenBank/DDBJ databases">
        <title>Sequencing the genomes of 1000 actinobacteria strains.</title>
        <authorList>
            <person name="Klenk H.-P."/>
        </authorList>
    </citation>
    <scope>NUCLEOTIDE SEQUENCE [LARGE SCALE GENOMIC DNA]</scope>
    <source>
        <strain evidence="2 3">DSM 45301</strain>
    </source>
</reference>
<evidence type="ECO:0000313" key="2">
    <source>
        <dbReference type="EMBL" id="TQM03190.1"/>
    </source>
</evidence>
<gene>
    <name evidence="2" type="ORF">FB558_7841</name>
</gene>
<proteinExistence type="predicted"/>